<comment type="similarity">
    <text evidence="8">Belongs to the binding-protein-dependent transport system permease family. LivHM subfamily.</text>
</comment>
<keyword evidence="3" id="KW-1003">Cell membrane</keyword>
<sequence>MSPAHKSPPAISETDMTGLLDQIIQASLLGGLYAIFALGLAISVGVLKFINVAHGDLIVAMSFLMLTLTESLGLPAPIAFALLIPIGAGMGWLLQYGLFQRAASQNELQIILITFGLSVILQNGLLGIYGADTRKVTAGGIELASLHLFGNINVGILPLIIFATACVLIAGLEQLLYRTGLGVKIRAIADAPEAARLVGLKVAGLMATAMALVGITEAVSGGLMSIWTNFDPSSGSSRLLIAFEVVVLAGLGSFWGVLVGGIIIALAQTFGGMVDSAYQVLAGHIVFLILFLARPQGLFPKT</sequence>
<evidence type="ECO:0000256" key="2">
    <source>
        <dbReference type="ARBA" id="ARBA00022448"/>
    </source>
</evidence>
<comment type="subcellular location">
    <subcellularLocation>
        <location evidence="1">Cell membrane</location>
        <topology evidence="1">Multi-pass membrane protein</topology>
    </subcellularLocation>
</comment>
<dbReference type="Proteomes" id="UP000241447">
    <property type="component" value="Plasmid pCBLh4a"/>
</dbReference>
<evidence type="ECO:0000256" key="6">
    <source>
        <dbReference type="ARBA" id="ARBA00022989"/>
    </source>
</evidence>
<proteinExistence type="inferred from homology"/>
<evidence type="ECO:0000256" key="7">
    <source>
        <dbReference type="ARBA" id="ARBA00023136"/>
    </source>
</evidence>
<feature type="transmembrane region" description="Helical" evidence="9">
    <location>
        <begin position="276"/>
        <end position="293"/>
    </location>
</feature>
<feature type="transmembrane region" description="Helical" evidence="9">
    <location>
        <begin position="151"/>
        <end position="177"/>
    </location>
</feature>
<dbReference type="PANTHER" id="PTHR11795">
    <property type="entry name" value="BRANCHED-CHAIN AMINO ACID TRANSPORT SYSTEM PERMEASE PROTEIN LIVH"/>
    <property type="match status" value="1"/>
</dbReference>
<keyword evidence="10" id="KW-0614">Plasmid</keyword>
<evidence type="ECO:0000256" key="1">
    <source>
        <dbReference type="ARBA" id="ARBA00004651"/>
    </source>
</evidence>
<name>A0A2R4LXT5_9RHOB</name>
<dbReference type="InterPro" id="IPR052157">
    <property type="entry name" value="BCAA_transport_permease"/>
</dbReference>
<keyword evidence="2" id="KW-0813">Transport</keyword>
<keyword evidence="5" id="KW-0029">Amino-acid transport</keyword>
<dbReference type="KEGG" id="cbak:DA792_00600"/>
<organism evidence="10 11">
    <name type="scientific">Celeribacter baekdonensis</name>
    <dbReference type="NCBI Taxonomy" id="875171"/>
    <lineage>
        <taxon>Bacteria</taxon>
        <taxon>Pseudomonadati</taxon>
        <taxon>Pseudomonadota</taxon>
        <taxon>Alphaproteobacteria</taxon>
        <taxon>Rhodobacterales</taxon>
        <taxon>Roseobacteraceae</taxon>
        <taxon>Celeribacter</taxon>
    </lineage>
</organism>
<accession>A0A2R4LXT5</accession>
<dbReference type="GO" id="GO:0006865">
    <property type="term" value="P:amino acid transport"/>
    <property type="evidence" value="ECO:0007669"/>
    <property type="project" value="UniProtKB-KW"/>
</dbReference>
<evidence type="ECO:0000256" key="3">
    <source>
        <dbReference type="ARBA" id="ARBA00022475"/>
    </source>
</evidence>
<feature type="transmembrane region" description="Helical" evidence="9">
    <location>
        <begin position="23"/>
        <end position="42"/>
    </location>
</feature>
<dbReference type="PANTHER" id="PTHR11795:SF445">
    <property type="entry name" value="AMINO ACID ABC TRANSPORTER PERMEASE PROTEIN"/>
    <property type="match status" value="1"/>
</dbReference>
<evidence type="ECO:0000256" key="5">
    <source>
        <dbReference type="ARBA" id="ARBA00022970"/>
    </source>
</evidence>
<feature type="transmembrane region" description="Helical" evidence="9">
    <location>
        <begin position="198"/>
        <end position="219"/>
    </location>
</feature>
<evidence type="ECO:0000256" key="4">
    <source>
        <dbReference type="ARBA" id="ARBA00022692"/>
    </source>
</evidence>
<protein>
    <submittedName>
        <fullName evidence="10">Branched-chain amino acid ABC transporter permease</fullName>
    </submittedName>
</protein>
<feature type="transmembrane region" description="Helical" evidence="9">
    <location>
        <begin position="74"/>
        <end position="98"/>
    </location>
</feature>
<evidence type="ECO:0000313" key="10">
    <source>
        <dbReference type="EMBL" id="AVW89740.1"/>
    </source>
</evidence>
<dbReference type="Pfam" id="PF02653">
    <property type="entry name" value="BPD_transp_2"/>
    <property type="match status" value="1"/>
</dbReference>
<keyword evidence="7 9" id="KW-0472">Membrane</keyword>
<keyword evidence="4 9" id="KW-0812">Transmembrane</keyword>
<evidence type="ECO:0000256" key="8">
    <source>
        <dbReference type="ARBA" id="ARBA00037998"/>
    </source>
</evidence>
<dbReference type="CDD" id="cd06582">
    <property type="entry name" value="TM_PBP1_LivH_like"/>
    <property type="match status" value="1"/>
</dbReference>
<gene>
    <name evidence="10" type="ORF">DA792_00600</name>
</gene>
<evidence type="ECO:0000313" key="11">
    <source>
        <dbReference type="Proteomes" id="UP000241447"/>
    </source>
</evidence>
<dbReference type="GO" id="GO:0005886">
    <property type="term" value="C:plasma membrane"/>
    <property type="evidence" value="ECO:0007669"/>
    <property type="project" value="UniProtKB-SubCell"/>
</dbReference>
<feature type="transmembrane region" description="Helical" evidence="9">
    <location>
        <begin position="239"/>
        <end position="264"/>
    </location>
</feature>
<keyword evidence="6 9" id="KW-1133">Transmembrane helix</keyword>
<reference evidence="10 11" key="1">
    <citation type="submission" date="2018-03" db="EMBL/GenBank/DDBJ databases">
        <title>The Complete Genome of Celeribacter baekdonensis strain LH4, a Thiosulfate-Oxidizing Alphaproteobacterium Isolated from Gulf of Mexico Continental Slope Sediments.</title>
        <authorList>
            <person name="Flood B.E."/>
            <person name="Bailey J.V."/>
            <person name="Leprich D."/>
        </authorList>
    </citation>
    <scope>NUCLEOTIDE SEQUENCE [LARGE SCALE GENOMIC DNA]</scope>
    <source>
        <strain evidence="10 11">LH4</strain>
        <plasmid evidence="11">Plasmid pcblh4a</plasmid>
    </source>
</reference>
<geneLocation type="plasmid" evidence="11">
    <name>pcblh4a</name>
</geneLocation>
<evidence type="ECO:0000256" key="9">
    <source>
        <dbReference type="SAM" id="Phobius"/>
    </source>
</evidence>
<dbReference type="GO" id="GO:0022857">
    <property type="term" value="F:transmembrane transporter activity"/>
    <property type="evidence" value="ECO:0007669"/>
    <property type="project" value="InterPro"/>
</dbReference>
<feature type="transmembrane region" description="Helical" evidence="9">
    <location>
        <begin position="110"/>
        <end position="131"/>
    </location>
</feature>
<dbReference type="AlphaFoldDB" id="A0A2R4LXT5"/>
<dbReference type="EMBL" id="CP028472">
    <property type="protein sequence ID" value="AVW89740.1"/>
    <property type="molecule type" value="Genomic_DNA"/>
</dbReference>
<dbReference type="InterPro" id="IPR001851">
    <property type="entry name" value="ABC_transp_permease"/>
</dbReference>